<evidence type="ECO:0000313" key="4">
    <source>
        <dbReference type="Proteomes" id="UP000054217"/>
    </source>
</evidence>
<name>A0A0C3P4R9_PISTI</name>
<evidence type="ECO:0000259" key="2">
    <source>
        <dbReference type="Pfam" id="PF13352"/>
    </source>
</evidence>
<dbReference type="HOGENOM" id="CLU_912511_0_0_1"/>
<reference evidence="4" key="2">
    <citation type="submission" date="2015-01" db="EMBL/GenBank/DDBJ databases">
        <title>Evolutionary Origins and Diversification of the Mycorrhizal Mutualists.</title>
        <authorList>
            <consortium name="DOE Joint Genome Institute"/>
            <consortium name="Mycorrhizal Genomics Consortium"/>
            <person name="Kohler A."/>
            <person name="Kuo A."/>
            <person name="Nagy L.G."/>
            <person name="Floudas D."/>
            <person name="Copeland A."/>
            <person name="Barry K.W."/>
            <person name="Cichocki N."/>
            <person name="Veneault-Fourrey C."/>
            <person name="LaButti K."/>
            <person name="Lindquist E.A."/>
            <person name="Lipzen A."/>
            <person name="Lundell T."/>
            <person name="Morin E."/>
            <person name="Murat C."/>
            <person name="Riley R."/>
            <person name="Ohm R."/>
            <person name="Sun H."/>
            <person name="Tunlid A."/>
            <person name="Henrissat B."/>
            <person name="Grigoriev I.V."/>
            <person name="Hibbett D.S."/>
            <person name="Martin F."/>
        </authorList>
    </citation>
    <scope>NUCLEOTIDE SEQUENCE [LARGE SCALE GENOMIC DNA]</scope>
    <source>
        <strain evidence="4">Marx 270</strain>
    </source>
</reference>
<feature type="region of interest" description="Disordered" evidence="1">
    <location>
        <begin position="83"/>
        <end position="147"/>
    </location>
</feature>
<proteinExistence type="predicted"/>
<evidence type="ECO:0000313" key="3">
    <source>
        <dbReference type="EMBL" id="KIO08065.1"/>
    </source>
</evidence>
<dbReference type="InParanoid" id="A0A0C3P4R9"/>
<organism evidence="3 4">
    <name type="scientific">Pisolithus tinctorius Marx 270</name>
    <dbReference type="NCBI Taxonomy" id="870435"/>
    <lineage>
        <taxon>Eukaryota</taxon>
        <taxon>Fungi</taxon>
        <taxon>Dikarya</taxon>
        <taxon>Basidiomycota</taxon>
        <taxon>Agaricomycotina</taxon>
        <taxon>Agaricomycetes</taxon>
        <taxon>Agaricomycetidae</taxon>
        <taxon>Boletales</taxon>
        <taxon>Sclerodermatineae</taxon>
        <taxon>Pisolithaceae</taxon>
        <taxon>Pisolithus</taxon>
    </lineage>
</organism>
<accession>A0A0C3P4R9</accession>
<keyword evidence="4" id="KW-1185">Reference proteome</keyword>
<dbReference type="Pfam" id="PF13352">
    <property type="entry name" value="DUF4100"/>
    <property type="match status" value="1"/>
</dbReference>
<dbReference type="OrthoDB" id="2702526at2759"/>
<feature type="compositionally biased region" description="Basic and acidic residues" evidence="1">
    <location>
        <begin position="114"/>
        <end position="123"/>
    </location>
</feature>
<feature type="compositionally biased region" description="Polar residues" evidence="1">
    <location>
        <begin position="124"/>
        <end position="141"/>
    </location>
</feature>
<feature type="compositionally biased region" description="Polar residues" evidence="1">
    <location>
        <begin position="92"/>
        <end position="107"/>
    </location>
</feature>
<reference evidence="3 4" key="1">
    <citation type="submission" date="2014-04" db="EMBL/GenBank/DDBJ databases">
        <authorList>
            <consortium name="DOE Joint Genome Institute"/>
            <person name="Kuo A."/>
            <person name="Kohler A."/>
            <person name="Costa M.D."/>
            <person name="Nagy L.G."/>
            <person name="Floudas D."/>
            <person name="Copeland A."/>
            <person name="Barry K.W."/>
            <person name="Cichocki N."/>
            <person name="Veneault-Fourrey C."/>
            <person name="LaButti K."/>
            <person name="Lindquist E.A."/>
            <person name="Lipzen A."/>
            <person name="Lundell T."/>
            <person name="Morin E."/>
            <person name="Murat C."/>
            <person name="Sun H."/>
            <person name="Tunlid A."/>
            <person name="Henrissat B."/>
            <person name="Grigoriev I.V."/>
            <person name="Hibbett D.S."/>
            <person name="Martin F."/>
            <person name="Nordberg H.P."/>
            <person name="Cantor M.N."/>
            <person name="Hua S.X."/>
        </authorList>
    </citation>
    <scope>NUCLEOTIDE SEQUENCE [LARGE SCALE GENOMIC DNA]</scope>
    <source>
        <strain evidence="3 4">Marx 270</strain>
    </source>
</reference>
<dbReference type="EMBL" id="KN831958">
    <property type="protein sequence ID" value="KIO08065.1"/>
    <property type="molecule type" value="Genomic_DNA"/>
</dbReference>
<dbReference type="AlphaFoldDB" id="A0A0C3P4R9"/>
<protein>
    <recommendedName>
        <fullName evidence="2">DUF4100 domain-containing protein</fullName>
    </recommendedName>
</protein>
<dbReference type="InterPro" id="IPR025165">
    <property type="entry name" value="DUF4100"/>
</dbReference>
<feature type="domain" description="DUF4100" evidence="2">
    <location>
        <begin position="90"/>
        <end position="205"/>
    </location>
</feature>
<evidence type="ECO:0000256" key="1">
    <source>
        <dbReference type="SAM" id="MobiDB-lite"/>
    </source>
</evidence>
<gene>
    <name evidence="3" type="ORF">M404DRAFT_23329</name>
</gene>
<dbReference type="Proteomes" id="UP000054217">
    <property type="component" value="Unassembled WGS sequence"/>
</dbReference>
<sequence length="305" mass="34400">MDEPMYQLIDEWMARDRRRREEQKAPIIQIEHKEDFLTNMNMFVAAHNAFQYVKRARIEEYVSDGEDTAEEVILETEYEFDGVAVPGKERQTATSTAEQPGPSQSGSMDAPEASSKDKGKQPDRSASGSQGPTSMPKTQLHVTEDQDAGRKGYRYTSLFEDPTAVMRVLNQYLDQSVMIPGRDLLTISPDVQREFKDRAMTKRVVLSATFSGMSDMLEGSLQSIDAKAFECRVGDERYMQTDSMPLMMVEVELAGKVMLKGILNSGLQIVALQQEIAKVLHLPIERDSRIIMEAMNQSKDETLGR</sequence>